<evidence type="ECO:0000256" key="1">
    <source>
        <dbReference type="SAM" id="MobiDB-lite"/>
    </source>
</evidence>
<name>A0A7Y9WY70_9ACTN</name>
<accession>A0A7Y9WY70</accession>
<gene>
    <name evidence="2" type="ORF">HNR22_000227</name>
</gene>
<dbReference type="Proteomes" id="UP000523545">
    <property type="component" value="Unassembled WGS sequence"/>
</dbReference>
<evidence type="ECO:0000313" key="3">
    <source>
        <dbReference type="Proteomes" id="UP000523545"/>
    </source>
</evidence>
<sequence>MNDTPSTRPEDVLAAVDRTPYGAVVRDEARRRQMVYESLISGPDPIGREIGQQLRDGNLSPRDLLTVGDYQAFLSRARVQAERLDLADLAAAARSAATDDLTSDPDAERSDADRGWAGYGDESSGERPWR</sequence>
<dbReference type="AlphaFoldDB" id="A0A7Y9WY70"/>
<reference evidence="2 3" key="1">
    <citation type="submission" date="2020-07" db="EMBL/GenBank/DDBJ databases">
        <title>Sequencing the genomes of 1000 actinobacteria strains.</title>
        <authorList>
            <person name="Klenk H.-P."/>
        </authorList>
    </citation>
    <scope>NUCLEOTIDE SEQUENCE [LARGE SCALE GENOMIC DNA]</scope>
    <source>
        <strain evidence="2 3">DSM 45876</strain>
    </source>
</reference>
<organism evidence="2 3">
    <name type="scientific">Micromonospora jinlongensis</name>
    <dbReference type="NCBI Taxonomy" id="1287877"/>
    <lineage>
        <taxon>Bacteria</taxon>
        <taxon>Bacillati</taxon>
        <taxon>Actinomycetota</taxon>
        <taxon>Actinomycetes</taxon>
        <taxon>Micromonosporales</taxon>
        <taxon>Micromonosporaceae</taxon>
        <taxon>Micromonospora</taxon>
    </lineage>
</organism>
<keyword evidence="3" id="KW-1185">Reference proteome</keyword>
<dbReference type="RefSeq" id="WP_179778600.1">
    <property type="nucleotide sequence ID" value="NZ_JACCHK010000001.1"/>
</dbReference>
<feature type="region of interest" description="Disordered" evidence="1">
    <location>
        <begin position="41"/>
        <end position="60"/>
    </location>
</feature>
<comment type="caution">
    <text evidence="2">The sequence shown here is derived from an EMBL/GenBank/DDBJ whole genome shotgun (WGS) entry which is preliminary data.</text>
</comment>
<evidence type="ECO:0000313" key="2">
    <source>
        <dbReference type="EMBL" id="NYH40500.1"/>
    </source>
</evidence>
<protein>
    <submittedName>
        <fullName evidence="2">Uncharacterized protein</fullName>
    </submittedName>
</protein>
<proteinExistence type="predicted"/>
<dbReference type="EMBL" id="JACCHK010000001">
    <property type="protein sequence ID" value="NYH40500.1"/>
    <property type="molecule type" value="Genomic_DNA"/>
</dbReference>
<feature type="region of interest" description="Disordered" evidence="1">
    <location>
        <begin position="94"/>
        <end position="130"/>
    </location>
</feature>